<feature type="transmembrane region" description="Helical" evidence="2">
    <location>
        <begin position="113"/>
        <end position="134"/>
    </location>
</feature>
<keyword evidence="2" id="KW-0472">Membrane</keyword>
<comment type="caution">
    <text evidence="3">The sequence shown here is derived from an EMBL/GenBank/DDBJ whole genome shotgun (WGS) entry which is preliminary data.</text>
</comment>
<evidence type="ECO:0000313" key="4">
    <source>
        <dbReference type="Proteomes" id="UP000298390"/>
    </source>
</evidence>
<evidence type="ECO:0000256" key="1">
    <source>
        <dbReference type="SAM" id="MobiDB-lite"/>
    </source>
</evidence>
<reference evidence="3 4" key="1">
    <citation type="submission" date="2019-01" db="EMBL/GenBank/DDBJ databases">
        <title>Genome sequencing of the rare red list fungi Fomitopsis rosea.</title>
        <authorList>
            <person name="Buettner E."/>
            <person name="Kellner H."/>
        </authorList>
    </citation>
    <scope>NUCLEOTIDE SEQUENCE [LARGE SCALE GENOMIC DNA]</scope>
    <source>
        <strain evidence="3 4">DSM 105464</strain>
    </source>
</reference>
<sequence length="301" mass="33583">MFTSSLVYVVGELYGDERAWIDQRNYPGGPIAWIEQKENDTPNLVALNAAFATLVFAEALLCFAVWSYRWKIIILPSLIYLASIVMYGFFSAQALRPDNAIWERSTVNLSQPYFVLVMSFNVVTSTLLVSRLLYVRRQTIAAIGPEHARVYTTAAAIIVESALPFSIYSFVLVVLYGLGNHGEDLLLPLFVQLEAIVSEIIILRVVRGRGWTRSTATDILTSVAFHHPTQQQSDDPSVSTLESGVGRSLERPSPIVLHDLNNDSEEKMRFDTGPAADSYLHVEGAQMREASAIRSCRLTEH</sequence>
<feature type="transmembrane region" description="Helical" evidence="2">
    <location>
        <begin position="45"/>
        <end position="66"/>
    </location>
</feature>
<proteinExistence type="predicted"/>
<organism evidence="3 4">
    <name type="scientific">Rhodofomes roseus</name>
    <dbReference type="NCBI Taxonomy" id="34475"/>
    <lineage>
        <taxon>Eukaryota</taxon>
        <taxon>Fungi</taxon>
        <taxon>Dikarya</taxon>
        <taxon>Basidiomycota</taxon>
        <taxon>Agaricomycotina</taxon>
        <taxon>Agaricomycetes</taxon>
        <taxon>Polyporales</taxon>
        <taxon>Rhodofomes</taxon>
    </lineage>
</organism>
<accession>A0A4Y9XVQ0</accession>
<evidence type="ECO:0000256" key="2">
    <source>
        <dbReference type="SAM" id="Phobius"/>
    </source>
</evidence>
<name>A0A4Y9XVQ0_9APHY</name>
<dbReference type="EMBL" id="SEKV01000822">
    <property type="protein sequence ID" value="TFY53437.1"/>
    <property type="molecule type" value="Genomic_DNA"/>
</dbReference>
<dbReference type="AlphaFoldDB" id="A0A4Y9XVQ0"/>
<feature type="transmembrane region" description="Helical" evidence="2">
    <location>
        <begin position="185"/>
        <end position="206"/>
    </location>
</feature>
<gene>
    <name evidence="3" type="ORF">EVJ58_g9455</name>
</gene>
<evidence type="ECO:0000313" key="3">
    <source>
        <dbReference type="EMBL" id="TFY53437.1"/>
    </source>
</evidence>
<feature type="region of interest" description="Disordered" evidence="1">
    <location>
        <begin position="228"/>
        <end position="248"/>
    </location>
</feature>
<keyword evidence="2" id="KW-1133">Transmembrane helix</keyword>
<dbReference type="Proteomes" id="UP000298390">
    <property type="component" value="Unassembled WGS sequence"/>
</dbReference>
<feature type="transmembrane region" description="Helical" evidence="2">
    <location>
        <begin position="73"/>
        <end position="93"/>
    </location>
</feature>
<feature type="compositionally biased region" description="Polar residues" evidence="1">
    <location>
        <begin position="228"/>
        <end position="242"/>
    </location>
</feature>
<protein>
    <submittedName>
        <fullName evidence="3">Uncharacterized protein</fullName>
    </submittedName>
</protein>
<feature type="transmembrane region" description="Helical" evidence="2">
    <location>
        <begin position="155"/>
        <end position="179"/>
    </location>
</feature>
<keyword evidence="2" id="KW-0812">Transmembrane</keyword>